<comment type="subcellular location">
    <subcellularLocation>
        <location evidence="1">Endomembrane system</location>
        <topology evidence="1">Multi-pass membrane protein</topology>
    </subcellularLocation>
</comment>
<name>A0A1M5MW29_9BRAD</name>
<feature type="domain" description="DUF1232" evidence="6">
    <location>
        <begin position="32"/>
        <end position="68"/>
    </location>
</feature>
<evidence type="ECO:0000256" key="1">
    <source>
        <dbReference type="ARBA" id="ARBA00004127"/>
    </source>
</evidence>
<organism evidence="7 8">
    <name type="scientific">Bradyrhizobium erythrophlei</name>
    <dbReference type="NCBI Taxonomy" id="1437360"/>
    <lineage>
        <taxon>Bacteria</taxon>
        <taxon>Pseudomonadati</taxon>
        <taxon>Pseudomonadota</taxon>
        <taxon>Alphaproteobacteria</taxon>
        <taxon>Hyphomicrobiales</taxon>
        <taxon>Nitrobacteraceae</taxon>
        <taxon>Bradyrhizobium</taxon>
    </lineage>
</organism>
<evidence type="ECO:0000259" key="6">
    <source>
        <dbReference type="Pfam" id="PF06803"/>
    </source>
</evidence>
<evidence type="ECO:0000256" key="4">
    <source>
        <dbReference type="ARBA" id="ARBA00023136"/>
    </source>
</evidence>
<sequence length="132" mass="14384">MLPQIKIWARALKRDVHAIYLAAHSPRVPWHAKIIAIAVAGYALSPIDLIPDFIPVLGYVDDLIIVPLGIWLVLSLIPEEVMAECRAVADGAETQPRSKAAAITIVAIWILGAATLGWIGFIHWGRLIRAAP</sequence>
<dbReference type="Pfam" id="PF06803">
    <property type="entry name" value="DUF1232"/>
    <property type="match status" value="1"/>
</dbReference>
<dbReference type="AlphaFoldDB" id="A0A1M5MW29"/>
<reference evidence="7 8" key="1">
    <citation type="submission" date="2016-11" db="EMBL/GenBank/DDBJ databases">
        <authorList>
            <person name="Jaros S."/>
            <person name="Januszkiewicz K."/>
            <person name="Wedrychowicz H."/>
        </authorList>
    </citation>
    <scope>NUCLEOTIDE SEQUENCE [LARGE SCALE GENOMIC DNA]</scope>
    <source>
        <strain evidence="7 8">GAS242</strain>
    </source>
</reference>
<keyword evidence="3 5" id="KW-1133">Transmembrane helix</keyword>
<evidence type="ECO:0000256" key="3">
    <source>
        <dbReference type="ARBA" id="ARBA00022989"/>
    </source>
</evidence>
<evidence type="ECO:0000313" key="7">
    <source>
        <dbReference type="EMBL" id="SHG80963.1"/>
    </source>
</evidence>
<evidence type="ECO:0000256" key="5">
    <source>
        <dbReference type="SAM" id="Phobius"/>
    </source>
</evidence>
<protein>
    <recommendedName>
        <fullName evidence="6">DUF1232 domain-containing protein</fullName>
    </recommendedName>
</protein>
<gene>
    <name evidence="7" type="ORF">SAMN05444169_4249</name>
</gene>
<accession>A0A1M5MW29</accession>
<dbReference type="Proteomes" id="UP000190675">
    <property type="component" value="Chromosome I"/>
</dbReference>
<dbReference type="EMBL" id="LT670818">
    <property type="protein sequence ID" value="SHG80963.1"/>
    <property type="molecule type" value="Genomic_DNA"/>
</dbReference>
<dbReference type="RefSeq" id="WP_079567617.1">
    <property type="nucleotide sequence ID" value="NZ_LT670818.1"/>
</dbReference>
<feature type="transmembrane region" description="Helical" evidence="5">
    <location>
        <begin position="100"/>
        <end position="122"/>
    </location>
</feature>
<keyword evidence="4 5" id="KW-0472">Membrane</keyword>
<keyword evidence="2 5" id="KW-0812">Transmembrane</keyword>
<dbReference type="InterPro" id="IPR010652">
    <property type="entry name" value="DUF1232"/>
</dbReference>
<evidence type="ECO:0000313" key="8">
    <source>
        <dbReference type="Proteomes" id="UP000190675"/>
    </source>
</evidence>
<evidence type="ECO:0000256" key="2">
    <source>
        <dbReference type="ARBA" id="ARBA00022692"/>
    </source>
</evidence>
<proteinExistence type="predicted"/>
<dbReference type="OrthoDB" id="9804184at2"/>
<dbReference type="GO" id="GO:0012505">
    <property type="term" value="C:endomembrane system"/>
    <property type="evidence" value="ECO:0007669"/>
    <property type="project" value="UniProtKB-SubCell"/>
</dbReference>